<proteinExistence type="predicted"/>
<sequence length="298" mass="32585">MIDVLRSGLPGWSLRRENADTDLAKHLIQDPAWIDEPGLLHVFAICHDREPRYYLRFCDEIGVDVRFGSRTIVEHALRPDIPQSTRDHFLADQVLPRILGHSGALVLHAAAVRIGNGAVLLLGKSGSGKSTLAASFAQAGHGLLGDDALIISWRGQVPLARTVYPSLRLFPDSLGALFAEETLTTSVAHYTPKLRVNVPLKDLDESGRLPVHAMFALGTASRDNEILIRPKTIANGCMTLIENSFVLDPTDPGRAPSRLEAASRLSGQVPTFDLYYPRAYSWLPDVRAAMVEALGKNT</sequence>
<name>A0ABT0RJP5_9SPHN</name>
<accession>A0ABT0RJP5</accession>
<dbReference type="RefSeq" id="WP_249846769.1">
    <property type="nucleotide sequence ID" value="NZ_JAMGBD010000001.1"/>
</dbReference>
<evidence type="ECO:0008006" key="3">
    <source>
        <dbReference type="Google" id="ProtNLM"/>
    </source>
</evidence>
<comment type="caution">
    <text evidence="1">The sequence shown here is derived from an EMBL/GenBank/DDBJ whole genome shotgun (WGS) entry which is preliminary data.</text>
</comment>
<dbReference type="InterPro" id="IPR027417">
    <property type="entry name" value="P-loop_NTPase"/>
</dbReference>
<reference evidence="1" key="1">
    <citation type="submission" date="2022-05" db="EMBL/GenBank/DDBJ databases">
        <authorList>
            <person name="Jo J.-H."/>
            <person name="Im W.-T."/>
        </authorList>
    </citation>
    <scope>NUCLEOTIDE SEQUENCE</scope>
    <source>
        <strain evidence="1">SE158</strain>
    </source>
</reference>
<dbReference type="SUPFAM" id="SSF53795">
    <property type="entry name" value="PEP carboxykinase-like"/>
    <property type="match status" value="1"/>
</dbReference>
<organism evidence="1 2">
    <name type="scientific">Sphingomonas alba</name>
    <dbReference type="NCBI Taxonomy" id="2908208"/>
    <lineage>
        <taxon>Bacteria</taxon>
        <taxon>Pseudomonadati</taxon>
        <taxon>Pseudomonadota</taxon>
        <taxon>Alphaproteobacteria</taxon>
        <taxon>Sphingomonadales</taxon>
        <taxon>Sphingomonadaceae</taxon>
        <taxon>Sphingomonas</taxon>
    </lineage>
</organism>
<keyword evidence="2" id="KW-1185">Reference proteome</keyword>
<protein>
    <recommendedName>
        <fullName evidence="3">Serine kinase</fullName>
    </recommendedName>
</protein>
<dbReference type="Gene3D" id="3.40.50.300">
    <property type="entry name" value="P-loop containing nucleotide triphosphate hydrolases"/>
    <property type="match status" value="1"/>
</dbReference>
<dbReference type="EMBL" id="JAMGBD010000001">
    <property type="protein sequence ID" value="MCL6682820.1"/>
    <property type="molecule type" value="Genomic_DNA"/>
</dbReference>
<evidence type="ECO:0000313" key="1">
    <source>
        <dbReference type="EMBL" id="MCL6682820.1"/>
    </source>
</evidence>
<gene>
    <name evidence="1" type="ORF">LZ536_02745</name>
</gene>
<dbReference type="Proteomes" id="UP001165363">
    <property type="component" value="Unassembled WGS sequence"/>
</dbReference>
<evidence type="ECO:0000313" key="2">
    <source>
        <dbReference type="Proteomes" id="UP001165363"/>
    </source>
</evidence>